<name>A0ABD8B6Q3_9NEIS</name>
<protein>
    <recommendedName>
        <fullName evidence="10">Sec-independent protein translocase protein TatB</fullName>
    </recommendedName>
</protein>
<keyword evidence="6 10" id="KW-0653">Protein transport</keyword>
<reference evidence="11 12" key="1">
    <citation type="journal article" date="2022" name="Res Sq">
        <title>Evolution of multicellular longitudinally dividing oral cavity symbionts (Neisseriaceae).</title>
        <authorList>
            <person name="Nyongesa S."/>
            <person name="Weber P."/>
            <person name="Bernet E."/>
            <person name="Pullido F."/>
            <person name="Nieckarz M."/>
            <person name="Delaby M."/>
            <person name="Nieves C."/>
            <person name="Viehboeck T."/>
            <person name="Krause N."/>
            <person name="Rivera-Millot A."/>
            <person name="Nakamura A."/>
            <person name="Vischer N."/>
            <person name="VanNieuwenhze M."/>
            <person name="Brun Y."/>
            <person name="Cava F."/>
            <person name="Bulgheresi S."/>
            <person name="Veyrier F."/>
        </authorList>
    </citation>
    <scope>NUCLEOTIDE SEQUENCE [LARGE SCALE GENOMIC DNA]</scope>
    <source>
        <strain evidence="11 12">17694</strain>
    </source>
</reference>
<keyword evidence="4" id="KW-0997">Cell inner membrane</keyword>
<dbReference type="AlphaFoldDB" id="A0ABD8B6Q3"/>
<evidence type="ECO:0000256" key="6">
    <source>
        <dbReference type="ARBA" id="ARBA00022927"/>
    </source>
</evidence>
<evidence type="ECO:0000313" key="12">
    <source>
        <dbReference type="Proteomes" id="UP000831534"/>
    </source>
</evidence>
<evidence type="ECO:0000256" key="9">
    <source>
        <dbReference type="ARBA" id="ARBA00023136"/>
    </source>
</evidence>
<dbReference type="Gene3D" id="1.20.5.3310">
    <property type="match status" value="1"/>
</dbReference>
<evidence type="ECO:0000256" key="10">
    <source>
        <dbReference type="HAMAP-Rule" id="MF_00237"/>
    </source>
</evidence>
<comment type="similarity">
    <text evidence="10">Belongs to the TatB family.</text>
</comment>
<dbReference type="Pfam" id="PF02416">
    <property type="entry name" value="TatA_B_E"/>
    <property type="match status" value="1"/>
</dbReference>
<keyword evidence="2 10" id="KW-0813">Transport</keyword>
<comment type="function">
    <text evidence="10">Part of the twin-arginine translocation (Tat) system that transports large folded proteins containing a characteristic twin-arginine motif in their signal peptide across membranes. Together with TatC, TatB is part of a receptor directly interacting with Tat signal peptides. TatB may form an oligomeric binding site that transiently accommodates folded Tat precursor proteins before their translocation.</text>
</comment>
<evidence type="ECO:0000256" key="8">
    <source>
        <dbReference type="ARBA" id="ARBA00023010"/>
    </source>
</evidence>
<proteinExistence type="inferred from homology"/>
<dbReference type="GO" id="GO:0033281">
    <property type="term" value="C:TAT protein transport complex"/>
    <property type="evidence" value="ECO:0007669"/>
    <property type="project" value="UniProtKB-UniRule"/>
</dbReference>
<accession>A0ABD8B6Q3</accession>
<evidence type="ECO:0000313" key="11">
    <source>
        <dbReference type="EMBL" id="XHH49681.1"/>
    </source>
</evidence>
<gene>
    <name evidence="10 11" type="primary">tatB</name>
    <name evidence="11" type="ORF">LVJ77_09475</name>
</gene>
<keyword evidence="3 10" id="KW-1003">Cell membrane</keyword>
<comment type="subunit">
    <text evidence="10">The Tat system comprises two distinct complexes: a TatABC complex, containing multiple copies of TatA, TatB and TatC subunits, and a separate TatA complex, containing only TatA subunits. Substrates initially bind to the TatABC complex, which probably triggers association of the separate TatA complex to form the active translocon.</text>
</comment>
<keyword evidence="7 10" id="KW-1133">Transmembrane helix</keyword>
<dbReference type="RefSeq" id="WP_027009691.1">
    <property type="nucleotide sequence ID" value="NZ_CP091521.1"/>
</dbReference>
<organism evidence="11 12">
    <name type="scientific">Conchiformibius kuhniae</name>
    <dbReference type="NCBI Taxonomy" id="211502"/>
    <lineage>
        <taxon>Bacteria</taxon>
        <taxon>Pseudomonadati</taxon>
        <taxon>Pseudomonadota</taxon>
        <taxon>Betaproteobacteria</taxon>
        <taxon>Neisseriales</taxon>
        <taxon>Neisseriaceae</taxon>
        <taxon>Conchiformibius</taxon>
    </lineage>
</organism>
<dbReference type="GO" id="GO:0008320">
    <property type="term" value="F:protein transmembrane transporter activity"/>
    <property type="evidence" value="ECO:0007669"/>
    <property type="project" value="UniProtKB-UniRule"/>
</dbReference>
<dbReference type="EMBL" id="CP091521">
    <property type="protein sequence ID" value="XHH49681.1"/>
    <property type="molecule type" value="Genomic_DNA"/>
</dbReference>
<evidence type="ECO:0000256" key="1">
    <source>
        <dbReference type="ARBA" id="ARBA00004167"/>
    </source>
</evidence>
<evidence type="ECO:0000256" key="5">
    <source>
        <dbReference type="ARBA" id="ARBA00022692"/>
    </source>
</evidence>
<sequence>MFDFGFSEMLVAGAVALVVLGPERLPKAARTAGEWVGKIRRMAGNVKSELARQDEYAQLAKIKSEFESAASGIREGLHDALPAWERLPEPHTPADFGVDDEGAPLAKVGGLQVKSVYKQSLEKKRARRRAVPRVRVRR</sequence>
<keyword evidence="12" id="KW-1185">Reference proteome</keyword>
<evidence type="ECO:0000256" key="3">
    <source>
        <dbReference type="ARBA" id="ARBA00022475"/>
    </source>
</evidence>
<evidence type="ECO:0000256" key="2">
    <source>
        <dbReference type="ARBA" id="ARBA00022448"/>
    </source>
</evidence>
<dbReference type="PANTHER" id="PTHR33162">
    <property type="entry name" value="SEC-INDEPENDENT PROTEIN TRANSLOCASE PROTEIN TATA, CHLOROPLASTIC"/>
    <property type="match status" value="1"/>
</dbReference>
<keyword evidence="8 10" id="KW-0811">Translocation</keyword>
<keyword evidence="5 10" id="KW-0812">Transmembrane</keyword>
<keyword evidence="9 10" id="KW-0472">Membrane</keyword>
<dbReference type="PANTHER" id="PTHR33162:SF1">
    <property type="entry name" value="SEC-INDEPENDENT PROTEIN TRANSLOCASE PROTEIN TATA, CHLOROPLASTIC"/>
    <property type="match status" value="1"/>
</dbReference>
<dbReference type="KEGG" id="ckh:LVJ77_09475"/>
<dbReference type="HAMAP" id="MF_00237">
    <property type="entry name" value="TatB"/>
    <property type="match status" value="1"/>
</dbReference>
<dbReference type="GO" id="GO:0043953">
    <property type="term" value="P:protein transport by the Tat complex"/>
    <property type="evidence" value="ECO:0007669"/>
    <property type="project" value="UniProtKB-UniRule"/>
</dbReference>
<dbReference type="PRINTS" id="PR01506">
    <property type="entry name" value="TATBPROTEIN"/>
</dbReference>
<evidence type="ECO:0000256" key="4">
    <source>
        <dbReference type="ARBA" id="ARBA00022519"/>
    </source>
</evidence>
<dbReference type="NCBIfam" id="TIGR01410">
    <property type="entry name" value="tatB"/>
    <property type="match status" value="1"/>
</dbReference>
<dbReference type="InterPro" id="IPR018448">
    <property type="entry name" value="TatB"/>
</dbReference>
<dbReference type="Proteomes" id="UP000831534">
    <property type="component" value="Chromosome"/>
</dbReference>
<evidence type="ECO:0000256" key="7">
    <source>
        <dbReference type="ARBA" id="ARBA00022989"/>
    </source>
</evidence>
<comment type="subcellular location">
    <subcellularLocation>
        <location evidence="10">Cell membrane</location>
        <topology evidence="10">Single-pass membrane protein</topology>
    </subcellularLocation>
    <subcellularLocation>
        <location evidence="1">Membrane</location>
        <topology evidence="1">Single-pass membrane protein</topology>
    </subcellularLocation>
</comment>
<dbReference type="InterPro" id="IPR003369">
    <property type="entry name" value="TatA/B/E"/>
</dbReference>